<dbReference type="PROSITE" id="PS51186">
    <property type="entry name" value="GNAT"/>
    <property type="match status" value="1"/>
</dbReference>
<keyword evidence="2" id="KW-0012">Acyltransferase</keyword>
<evidence type="ECO:0000313" key="5">
    <source>
        <dbReference type="Proteomes" id="UP000622552"/>
    </source>
</evidence>
<dbReference type="PANTHER" id="PTHR43877:SF2">
    <property type="entry name" value="AMINOALKYLPHOSPHONATE N-ACETYLTRANSFERASE-RELATED"/>
    <property type="match status" value="1"/>
</dbReference>
<dbReference type="Proteomes" id="UP000622552">
    <property type="component" value="Unassembled WGS sequence"/>
</dbReference>
<dbReference type="InterPro" id="IPR000182">
    <property type="entry name" value="GNAT_dom"/>
</dbReference>
<dbReference type="InterPro" id="IPR050832">
    <property type="entry name" value="Bact_Acetyltransf"/>
</dbReference>
<dbReference type="AlphaFoldDB" id="A0A8J7GK09"/>
<dbReference type="SUPFAM" id="SSF55729">
    <property type="entry name" value="Acyl-CoA N-acyltransferases (Nat)"/>
    <property type="match status" value="1"/>
</dbReference>
<accession>A0A8J7GK09</accession>
<feature type="domain" description="N-acetyltransferase" evidence="3">
    <location>
        <begin position="1"/>
        <end position="150"/>
    </location>
</feature>
<dbReference type="EMBL" id="JADOUF010000001">
    <property type="protein sequence ID" value="MBG6137960.1"/>
    <property type="molecule type" value="Genomic_DNA"/>
</dbReference>
<evidence type="ECO:0000256" key="2">
    <source>
        <dbReference type="ARBA" id="ARBA00023315"/>
    </source>
</evidence>
<dbReference type="PIRSF" id="PIRSF037663">
    <property type="entry name" value="Acetyltransf_GNAT_prd"/>
    <property type="match status" value="1"/>
</dbReference>
<gene>
    <name evidence="4" type="ORF">IW245_004154</name>
</gene>
<organism evidence="4 5">
    <name type="scientific">Longispora fulva</name>
    <dbReference type="NCBI Taxonomy" id="619741"/>
    <lineage>
        <taxon>Bacteria</taxon>
        <taxon>Bacillati</taxon>
        <taxon>Actinomycetota</taxon>
        <taxon>Actinomycetes</taxon>
        <taxon>Micromonosporales</taxon>
        <taxon>Micromonosporaceae</taxon>
        <taxon>Longispora</taxon>
    </lineage>
</organism>
<evidence type="ECO:0000259" key="3">
    <source>
        <dbReference type="PROSITE" id="PS51186"/>
    </source>
</evidence>
<protein>
    <submittedName>
        <fullName evidence="4">GNAT superfamily N-acetyltransferase</fullName>
    </submittedName>
</protein>
<evidence type="ECO:0000313" key="4">
    <source>
        <dbReference type="EMBL" id="MBG6137960.1"/>
    </source>
</evidence>
<dbReference type="PANTHER" id="PTHR43877">
    <property type="entry name" value="AMINOALKYLPHOSPHONATE N-ACETYLTRANSFERASE-RELATED-RELATED"/>
    <property type="match status" value="1"/>
</dbReference>
<dbReference type="Pfam" id="PF00583">
    <property type="entry name" value="Acetyltransf_1"/>
    <property type="match status" value="1"/>
</dbReference>
<reference evidence="4" key="1">
    <citation type="submission" date="2020-11" db="EMBL/GenBank/DDBJ databases">
        <title>Sequencing the genomes of 1000 actinobacteria strains.</title>
        <authorList>
            <person name="Klenk H.-P."/>
        </authorList>
    </citation>
    <scope>NUCLEOTIDE SEQUENCE</scope>
    <source>
        <strain evidence="4">DSM 45356</strain>
    </source>
</reference>
<keyword evidence="5" id="KW-1185">Reference proteome</keyword>
<dbReference type="GO" id="GO:0016747">
    <property type="term" value="F:acyltransferase activity, transferring groups other than amino-acyl groups"/>
    <property type="evidence" value="ECO:0007669"/>
    <property type="project" value="InterPro"/>
</dbReference>
<dbReference type="Gene3D" id="3.40.630.30">
    <property type="match status" value="1"/>
</dbReference>
<evidence type="ECO:0000256" key="1">
    <source>
        <dbReference type="ARBA" id="ARBA00022679"/>
    </source>
</evidence>
<dbReference type="RefSeq" id="WP_197004767.1">
    <property type="nucleotide sequence ID" value="NZ_BONS01000017.1"/>
</dbReference>
<sequence>MIFRDATRDDLPTVLALLADDPLGARRETGTVDARHEKAFADIDADPRNRLIVVDDDGEVIGCAQLTFIPGISRQGAERALIEAVRIRSDRRGGGLGRRLFTWLIETSREHGCALVQLTTDKSRTDAQRFYTDLGFVASHEGMKLSLSRP</sequence>
<dbReference type="InterPro" id="IPR016181">
    <property type="entry name" value="Acyl_CoA_acyltransferase"/>
</dbReference>
<keyword evidence="1" id="KW-0808">Transferase</keyword>
<dbReference type="InterPro" id="IPR017255">
    <property type="entry name" value="AcTrfase_GNAT_prd"/>
</dbReference>
<comment type="caution">
    <text evidence="4">The sequence shown here is derived from an EMBL/GenBank/DDBJ whole genome shotgun (WGS) entry which is preliminary data.</text>
</comment>
<name>A0A8J7GK09_9ACTN</name>
<proteinExistence type="predicted"/>